<gene>
    <name evidence="2" type="ORF">J0656_00020</name>
</gene>
<organism evidence="2 3">
    <name type="scientific">Flagellimonas aurea</name>
    <dbReference type="NCBI Taxonomy" id="2915619"/>
    <lineage>
        <taxon>Bacteria</taxon>
        <taxon>Pseudomonadati</taxon>
        <taxon>Bacteroidota</taxon>
        <taxon>Flavobacteriia</taxon>
        <taxon>Flavobacteriales</taxon>
        <taxon>Flavobacteriaceae</taxon>
        <taxon>Flagellimonas</taxon>
    </lineage>
</organism>
<dbReference type="EMBL" id="JAFLNL010000001">
    <property type="protein sequence ID" value="MBO0352381.1"/>
    <property type="molecule type" value="Genomic_DNA"/>
</dbReference>
<dbReference type="PROSITE" id="PS51257">
    <property type="entry name" value="PROKAR_LIPOPROTEIN"/>
    <property type="match status" value="1"/>
</dbReference>
<feature type="chain" id="PRO_5045681010" evidence="1">
    <location>
        <begin position="20"/>
        <end position="618"/>
    </location>
</feature>
<comment type="caution">
    <text evidence="2">The sequence shown here is derived from an EMBL/GenBank/DDBJ whole genome shotgun (WGS) entry which is preliminary data.</text>
</comment>
<evidence type="ECO:0000256" key="1">
    <source>
        <dbReference type="SAM" id="SignalP"/>
    </source>
</evidence>
<keyword evidence="3" id="KW-1185">Reference proteome</keyword>
<name>A0ABS3FZ35_9FLAO</name>
<protein>
    <submittedName>
        <fullName evidence="2">Uncharacterized protein</fullName>
    </submittedName>
</protein>
<dbReference type="RefSeq" id="WP_207030613.1">
    <property type="nucleotide sequence ID" value="NZ_CP159476.1"/>
</dbReference>
<evidence type="ECO:0000313" key="3">
    <source>
        <dbReference type="Proteomes" id="UP000664044"/>
    </source>
</evidence>
<accession>A0ABS3FZ35</accession>
<proteinExistence type="predicted"/>
<dbReference type="Proteomes" id="UP000664044">
    <property type="component" value="Unassembled WGS sequence"/>
</dbReference>
<feature type="signal peptide" evidence="1">
    <location>
        <begin position="1"/>
        <end position="19"/>
    </location>
</feature>
<sequence length="618" mass="70015">MFRKHILFVSFLFLLIACSDEGSSSEQEEEQIVENVLIELNIENDEIITSDEITITITGDAAISSLEVFLDNGMIHKFNAPPFIIKIETETLEDGEHSLKVDAYAEGKIIGTKTMLVKIDNEGPIFVLDDISENEIICEEVQLHPSITDLASNVELLQVYIDDLLLLEKQSTTDFSFLLNPRKLPTGIGNLKFIMEDTSGNITKDSVAINVADQFFRISFPNDFMRKNIEKVHVLISDKDGNYIDSKTHESGEIETLSFCSMEEMNPATEFTISFIEDFDNTIFNFYVYNNLTLNMVGEEITLNQKSGGLSPAILNIEVPFFEEGYQMRASGPWNSLIYTGDEFSGHVSREFSNDLATNKTFISYFNSNIENSYQWAFISDLQYRTSLLEEDFSSDDVEINSFDLNRTYQSTLIKITGYENEAMYRARSGHLLYADYLRPSGSFTNEYIYPNMFEYTTYWGQLLNYTFEGSGTIPSTITVPTASVDYSFSNEQLSFTGLPNFEVGRLRLVGTSSGTGLLTPENPSVRMEFVFDGQNTNPTIPEVPEGLFPEAVTEMFANKYFEITQGAAENYSAFTSYQEYIQNVLVPSVPFYIASPFKERVFKSQGPQWLPANEFPF</sequence>
<reference evidence="2 3" key="1">
    <citation type="submission" date="2021-03" db="EMBL/GenBank/DDBJ databases">
        <title>Muricauda lutimaris sp. nov. and Muricauda ruestringensis sp. nov, two marine members of the Flavobacteriaceae isolated from deep sea sediments of Western Pacific.</title>
        <authorList>
            <person name="Zhao S."/>
            <person name="Liu R."/>
        </authorList>
    </citation>
    <scope>NUCLEOTIDE SEQUENCE [LARGE SCALE GENOMIC DNA]</scope>
    <source>
        <strain evidence="2 3">BC31-1-A7</strain>
    </source>
</reference>
<keyword evidence="1" id="KW-0732">Signal</keyword>
<evidence type="ECO:0000313" key="2">
    <source>
        <dbReference type="EMBL" id="MBO0352381.1"/>
    </source>
</evidence>